<keyword evidence="2" id="KW-1185">Reference proteome</keyword>
<accession>A0ABR2IQP3</accession>
<sequence>MFKQRELDQIQQQLQILAATFRSKTNQIGTANNSILHTFLSSFVNLNKDEIIYRAKKAYESEARLKIFEDATSSIQSIYYHYLDVFGPNPVPEWVDQYLKLCDNKEILSISSFNEFISTHLLSGQTSFSDPNKNVIPELSDADAPGYIRKFASERVTNKELLEKINKLFPLPQKQPKGLYYPKLPDIGTTT</sequence>
<dbReference type="EMBL" id="JAPFFF010000015">
    <property type="protein sequence ID" value="KAK8866880.1"/>
    <property type="molecule type" value="Genomic_DNA"/>
</dbReference>
<proteinExistence type="predicted"/>
<comment type="caution">
    <text evidence="1">The sequence shown here is derived from an EMBL/GenBank/DDBJ whole genome shotgun (WGS) entry which is preliminary data.</text>
</comment>
<reference evidence="1 2" key="1">
    <citation type="submission" date="2024-04" db="EMBL/GenBank/DDBJ databases">
        <title>Tritrichomonas musculus Genome.</title>
        <authorList>
            <person name="Alves-Ferreira E."/>
            <person name="Grigg M."/>
            <person name="Lorenzi H."/>
            <person name="Galac M."/>
        </authorList>
    </citation>
    <scope>NUCLEOTIDE SEQUENCE [LARGE SCALE GENOMIC DNA]</scope>
    <source>
        <strain evidence="1 2">EAF2021</strain>
    </source>
</reference>
<gene>
    <name evidence="1" type="ORF">M9Y10_009848</name>
</gene>
<organism evidence="1 2">
    <name type="scientific">Tritrichomonas musculus</name>
    <dbReference type="NCBI Taxonomy" id="1915356"/>
    <lineage>
        <taxon>Eukaryota</taxon>
        <taxon>Metamonada</taxon>
        <taxon>Parabasalia</taxon>
        <taxon>Tritrichomonadida</taxon>
        <taxon>Tritrichomonadidae</taxon>
        <taxon>Tritrichomonas</taxon>
    </lineage>
</organism>
<dbReference type="Proteomes" id="UP001470230">
    <property type="component" value="Unassembled WGS sequence"/>
</dbReference>
<name>A0ABR2IQP3_9EUKA</name>
<protein>
    <submittedName>
        <fullName evidence="1">Uncharacterized protein</fullName>
    </submittedName>
</protein>
<evidence type="ECO:0000313" key="2">
    <source>
        <dbReference type="Proteomes" id="UP001470230"/>
    </source>
</evidence>
<evidence type="ECO:0000313" key="1">
    <source>
        <dbReference type="EMBL" id="KAK8866880.1"/>
    </source>
</evidence>